<dbReference type="Proteomes" id="UP001445076">
    <property type="component" value="Unassembled WGS sequence"/>
</dbReference>
<evidence type="ECO:0000256" key="1">
    <source>
        <dbReference type="ARBA" id="ARBA00007796"/>
    </source>
</evidence>
<evidence type="ECO:0000313" key="6">
    <source>
        <dbReference type="Proteomes" id="UP001445076"/>
    </source>
</evidence>
<name>A0AAW0XEH5_CHEQU</name>
<proteinExistence type="inferred from homology"/>
<dbReference type="PANTHER" id="PTHR19423:SF1">
    <property type="entry name" value="SH3 DOMAIN-BINDING PROTEIN 5"/>
    <property type="match status" value="1"/>
</dbReference>
<dbReference type="Pfam" id="PF05276">
    <property type="entry name" value="SH3BP5"/>
    <property type="match status" value="1"/>
</dbReference>
<dbReference type="GO" id="GO:0004860">
    <property type="term" value="F:protein kinase inhibitor activity"/>
    <property type="evidence" value="ECO:0007669"/>
    <property type="project" value="TreeGrafter"/>
</dbReference>
<dbReference type="GO" id="GO:0035556">
    <property type="term" value="P:intracellular signal transduction"/>
    <property type="evidence" value="ECO:0007669"/>
    <property type="project" value="InterPro"/>
</dbReference>
<comment type="caution">
    <text evidence="5">The sequence shown here is derived from an EMBL/GenBank/DDBJ whole genome shotgun (WGS) entry which is preliminary data.</text>
</comment>
<dbReference type="EMBL" id="JARKIK010000027">
    <property type="protein sequence ID" value="KAK8742905.1"/>
    <property type="molecule type" value="Genomic_DNA"/>
</dbReference>
<dbReference type="PANTHER" id="PTHR19423">
    <property type="entry name" value="SH3 DOMAIN-BINDING PROTEIN 5"/>
    <property type="match status" value="1"/>
</dbReference>
<reference evidence="5 6" key="1">
    <citation type="journal article" date="2024" name="BMC Genomics">
        <title>Genome assembly of redclaw crayfish (Cherax quadricarinatus) provides insights into its immune adaptation and hypoxia tolerance.</title>
        <authorList>
            <person name="Liu Z."/>
            <person name="Zheng J."/>
            <person name="Li H."/>
            <person name="Fang K."/>
            <person name="Wang S."/>
            <person name="He J."/>
            <person name="Zhou D."/>
            <person name="Weng S."/>
            <person name="Chi M."/>
            <person name="Gu Z."/>
            <person name="He J."/>
            <person name="Li F."/>
            <person name="Wang M."/>
        </authorList>
    </citation>
    <scope>NUCLEOTIDE SEQUENCE [LARGE SCALE GENOMIC DNA]</scope>
    <source>
        <strain evidence="5">ZL_2023a</strain>
    </source>
</reference>
<evidence type="ECO:0000256" key="4">
    <source>
        <dbReference type="SAM" id="MobiDB-lite"/>
    </source>
</evidence>
<protein>
    <recommendedName>
        <fullName evidence="7">SH3 domain-binding protein 5-like protein</fullName>
    </recommendedName>
</protein>
<feature type="region of interest" description="Disordered" evidence="4">
    <location>
        <begin position="549"/>
        <end position="575"/>
    </location>
</feature>
<comment type="similarity">
    <text evidence="1">Belongs to the SH3BP5 family.</text>
</comment>
<organism evidence="5 6">
    <name type="scientific">Cherax quadricarinatus</name>
    <name type="common">Australian red claw crayfish</name>
    <dbReference type="NCBI Taxonomy" id="27406"/>
    <lineage>
        <taxon>Eukaryota</taxon>
        <taxon>Metazoa</taxon>
        <taxon>Ecdysozoa</taxon>
        <taxon>Arthropoda</taxon>
        <taxon>Crustacea</taxon>
        <taxon>Multicrustacea</taxon>
        <taxon>Malacostraca</taxon>
        <taxon>Eumalacostraca</taxon>
        <taxon>Eucarida</taxon>
        <taxon>Decapoda</taxon>
        <taxon>Pleocyemata</taxon>
        <taxon>Astacidea</taxon>
        <taxon>Parastacoidea</taxon>
        <taxon>Parastacidae</taxon>
        <taxon>Cherax</taxon>
    </lineage>
</organism>
<dbReference type="AlphaFoldDB" id="A0AAW0XEH5"/>
<dbReference type="GO" id="GO:0005737">
    <property type="term" value="C:cytoplasm"/>
    <property type="evidence" value="ECO:0007669"/>
    <property type="project" value="TreeGrafter"/>
</dbReference>
<evidence type="ECO:0000256" key="2">
    <source>
        <dbReference type="ARBA" id="ARBA00023054"/>
    </source>
</evidence>
<evidence type="ECO:0000256" key="3">
    <source>
        <dbReference type="SAM" id="Coils"/>
    </source>
</evidence>
<keyword evidence="6" id="KW-1185">Reference proteome</keyword>
<dbReference type="InterPro" id="IPR007940">
    <property type="entry name" value="SH3BP5"/>
</dbReference>
<gene>
    <name evidence="5" type="ORF">OTU49_001728</name>
</gene>
<feature type="coiled-coil region" evidence="3">
    <location>
        <begin position="33"/>
        <end position="67"/>
    </location>
</feature>
<feature type="coiled-coil region" evidence="3">
    <location>
        <begin position="110"/>
        <end position="232"/>
    </location>
</feature>
<evidence type="ECO:0000313" key="5">
    <source>
        <dbReference type="EMBL" id="KAK8742905.1"/>
    </source>
</evidence>
<evidence type="ECO:0008006" key="7">
    <source>
        <dbReference type="Google" id="ProtNLM"/>
    </source>
</evidence>
<sequence>MVVSHHDCLIIKQKVVVTAVMASMEEEELDPRVQIELEKLNTATDDINKLEAKLEEANNLFRATLTESTAVLKSLAKKLGSCIEKARPYYEAQELARTSQLDCQRAAVQYQRANALHQAAKETIALAEERFVNCRHEQWQFDSAWQEMLNHATIKVMEAEAQKAASEREHMRRASVFQQAEQRVQQLQRGLRSSINKSLIYFEEKAKVQAQLESQKERVQQLQRAVAASKLSYAQSLRSLEQISEEIHEQRRCHLPREPGVGAELTPPEAVDALVNDQGAKPFSPLEEMTSKEEEYWECLREKLEKLQVCNPQLVTANNEVASDCEYPDGQECTVTNSNCTFRSCLEKVVGMERVVSGESHHGSESEEVHGPVKRKELSLEDVFVHVTFYASDMHERNKTLVKEELQCLPNNCYDNSTKSWDNINKEPSLSRRLPVGSHTFKISDNLHMVYDNGQSATVGERTTVSSGISKEFNHSSLTKKVVGKMYDEDKSAALESTVSDIKMEINECKFDRGNNDAHNEEYTDDVIISETIEGIKKSNEYEEKIYVNESNGKLGEKEEGDGSSSPPPAMCQPCRVLSVIPEGVESYS</sequence>
<accession>A0AAW0XEH5</accession>
<keyword evidence="2 3" id="KW-0175">Coiled coil</keyword>